<organism evidence="3">
    <name type="scientific">Anthurium amnicola</name>
    <dbReference type="NCBI Taxonomy" id="1678845"/>
    <lineage>
        <taxon>Eukaryota</taxon>
        <taxon>Viridiplantae</taxon>
        <taxon>Streptophyta</taxon>
        <taxon>Embryophyta</taxon>
        <taxon>Tracheophyta</taxon>
        <taxon>Spermatophyta</taxon>
        <taxon>Magnoliopsida</taxon>
        <taxon>Liliopsida</taxon>
        <taxon>Araceae</taxon>
        <taxon>Pothoideae</taxon>
        <taxon>Potheae</taxon>
        <taxon>Anthurium</taxon>
    </lineage>
</organism>
<dbReference type="EMBL" id="GDJX01025197">
    <property type="protein sequence ID" value="JAT42739.1"/>
    <property type="molecule type" value="Transcribed_RNA"/>
</dbReference>
<feature type="compositionally biased region" description="Basic and acidic residues" evidence="1">
    <location>
        <begin position="60"/>
        <end position="75"/>
    </location>
</feature>
<feature type="non-terminal residue" evidence="3">
    <location>
        <position position="1"/>
    </location>
</feature>
<protein>
    <recommendedName>
        <fullName evidence="2">C2H2-type domain-containing protein</fullName>
    </recommendedName>
</protein>
<feature type="compositionally biased region" description="Basic residues" evidence="1">
    <location>
        <begin position="233"/>
        <end position="249"/>
    </location>
</feature>
<feature type="region of interest" description="Disordered" evidence="1">
    <location>
        <begin position="227"/>
        <end position="273"/>
    </location>
</feature>
<sequence length="273" mass="30483">AAAAAAAAAAAMIKRRFYKLEHRDRDSLSSSSSSSSSESEDSDPEDGGREQEDDDQGAEEVEKKVAGDEKEREKPTSPSTGSGYESEDSSGIEINCDSTGLLFNDCEEDAGKGRQNLIDSQTYEDHLEGTKRFVSKNITKTIDSKDPLQAEMVDFVLKCKSVFKCRICPRIVCLSQDTLLAHLRSKRHARSKKLLGEGRLKLMLNSVGEVEEEEETHAERHARTVALAEKTSKKNKGRQRQKKRRRRKLCNGCDGGKPNPPQKKQIKRRKIED</sequence>
<dbReference type="PANTHER" id="PTHR36332:SF1">
    <property type="entry name" value="STRESS RESPONSE PROTEIN"/>
    <property type="match status" value="1"/>
</dbReference>
<feature type="domain" description="C2H2-type" evidence="2">
    <location>
        <begin position="163"/>
        <end position="188"/>
    </location>
</feature>
<dbReference type="PANTHER" id="PTHR36332">
    <property type="entry name" value="STRESS RESPONSE PROTEIN"/>
    <property type="match status" value="1"/>
</dbReference>
<dbReference type="Pfam" id="PF12874">
    <property type="entry name" value="zf-met"/>
    <property type="match status" value="1"/>
</dbReference>
<feature type="compositionally biased region" description="Basic and acidic residues" evidence="1">
    <location>
        <begin position="18"/>
        <end position="27"/>
    </location>
</feature>
<evidence type="ECO:0000259" key="2">
    <source>
        <dbReference type="Pfam" id="PF12874"/>
    </source>
</evidence>
<feature type="region of interest" description="Disordered" evidence="1">
    <location>
        <begin position="17"/>
        <end position="90"/>
    </location>
</feature>
<proteinExistence type="predicted"/>
<gene>
    <name evidence="3" type="ORF">g.84604</name>
</gene>
<feature type="compositionally biased region" description="Low complexity" evidence="1">
    <location>
        <begin position="28"/>
        <end position="37"/>
    </location>
</feature>
<accession>A0A1D1XK44</accession>
<dbReference type="AlphaFoldDB" id="A0A1D1XK44"/>
<feature type="compositionally biased region" description="Basic residues" evidence="1">
    <location>
        <begin position="264"/>
        <end position="273"/>
    </location>
</feature>
<dbReference type="InterPro" id="IPR013087">
    <property type="entry name" value="Znf_C2H2_type"/>
</dbReference>
<name>A0A1D1XK44_9ARAE</name>
<evidence type="ECO:0000256" key="1">
    <source>
        <dbReference type="SAM" id="MobiDB-lite"/>
    </source>
</evidence>
<reference evidence="3" key="1">
    <citation type="submission" date="2015-07" db="EMBL/GenBank/DDBJ databases">
        <title>Transcriptome Assembly of Anthurium amnicola.</title>
        <authorList>
            <person name="Suzuki J."/>
        </authorList>
    </citation>
    <scope>NUCLEOTIDE SEQUENCE</scope>
</reference>
<evidence type="ECO:0000313" key="3">
    <source>
        <dbReference type="EMBL" id="JAT42739.1"/>
    </source>
</evidence>
<feature type="compositionally biased region" description="Acidic residues" evidence="1">
    <location>
        <begin position="38"/>
        <end position="59"/>
    </location>
</feature>